<dbReference type="Proteomes" id="UP000001989">
    <property type="component" value="Chromosome"/>
</dbReference>
<evidence type="ECO:0000256" key="1">
    <source>
        <dbReference type="SAM" id="MobiDB-lite"/>
    </source>
</evidence>
<name>A0A9J9LFR6_RHIWR</name>
<reference evidence="2 3" key="1">
    <citation type="journal article" date="2010" name="J. Bacteriol.">
        <title>Genome sequence of the dioxin-mineralizing bacterium Sphingomonas wittichii RW1.</title>
        <authorList>
            <person name="Miller T.R."/>
            <person name="Delcher A.L."/>
            <person name="Salzberg S.L."/>
            <person name="Saunders E."/>
            <person name="Detter J.C."/>
            <person name="Halden R.U."/>
        </authorList>
    </citation>
    <scope>NUCLEOTIDE SEQUENCE [LARGE SCALE GENOMIC DNA]</scope>
    <source>
        <strain evidence="3">DSM 6014 / CCUG 31198 / JCM 15750 / NBRC 105917 / EY 4224 / RW1</strain>
    </source>
</reference>
<organism evidence="2 3">
    <name type="scientific">Rhizorhabdus wittichii (strain DSM 6014 / CCUG 31198 / JCM 15750 / NBRC 105917 / EY 4224 / RW1)</name>
    <name type="common">Sphingomonas wittichii</name>
    <dbReference type="NCBI Taxonomy" id="392499"/>
    <lineage>
        <taxon>Bacteria</taxon>
        <taxon>Pseudomonadati</taxon>
        <taxon>Pseudomonadota</taxon>
        <taxon>Alphaproteobacteria</taxon>
        <taxon>Sphingomonadales</taxon>
        <taxon>Sphingomonadaceae</taxon>
        <taxon>Rhizorhabdus</taxon>
    </lineage>
</organism>
<gene>
    <name evidence="2" type="ordered locus">Swit_4451</name>
</gene>
<accession>A0A9J9LFR6</accession>
<dbReference type="EMBL" id="CP000699">
    <property type="protein sequence ID" value="ABQ70789.1"/>
    <property type="molecule type" value="Genomic_DNA"/>
</dbReference>
<feature type="compositionally biased region" description="Acidic residues" evidence="1">
    <location>
        <begin position="55"/>
        <end position="68"/>
    </location>
</feature>
<dbReference type="OrthoDB" id="8457213at2"/>
<evidence type="ECO:0000313" key="2">
    <source>
        <dbReference type="EMBL" id="ABQ70789.1"/>
    </source>
</evidence>
<evidence type="ECO:0000313" key="3">
    <source>
        <dbReference type="Proteomes" id="UP000001989"/>
    </source>
</evidence>
<proteinExistence type="predicted"/>
<dbReference type="KEGG" id="swi:Swit_4451"/>
<keyword evidence="3" id="KW-1185">Reference proteome</keyword>
<feature type="region of interest" description="Disordered" evidence="1">
    <location>
        <begin position="266"/>
        <end position="305"/>
    </location>
</feature>
<feature type="region of interest" description="Disordered" evidence="1">
    <location>
        <begin position="1"/>
        <end position="73"/>
    </location>
</feature>
<protein>
    <submittedName>
        <fullName evidence="2">Uncharacterized protein</fullName>
    </submittedName>
</protein>
<dbReference type="AlphaFoldDB" id="A0A9J9LFR6"/>
<feature type="compositionally biased region" description="Acidic residues" evidence="1">
    <location>
        <begin position="30"/>
        <end position="47"/>
    </location>
</feature>
<sequence>MNYETTANPAGGDDTRPFGGAPSEAGAEAYDVDDGMTEPPGDGEGEAYDPFSGRDDDDDGSGDSDGDGDAGRGEAVDVEYEGQLYQVPRPLKEALLRQADYTRKTMELADQRRALAADKAGIEQTQAMTVDEFQAMARLQAVDAELQDLARHDWTQLDPRHPDAAGLRAAVGRLVQEQQALHGRLTEHHHHKAAREQQEIARTRADTDHAMAREIRDWSPERRQALENFAIALGIPDELLGHASAAEMRILNLAYAGAQQLERQRAANRGAYRPAAEIGAGAGSGPSDPSRMTMAQYRAWRAKQK</sequence>